<evidence type="ECO:0000313" key="2">
    <source>
        <dbReference type="Proteomes" id="UP000811619"/>
    </source>
</evidence>
<keyword evidence="2" id="KW-1185">Reference proteome</keyword>
<reference evidence="1" key="1">
    <citation type="journal article" date="2020" name="bioRxiv">
        <title>Whole genome comparisons of ergot fungi reveals the divergence and evolution of species within the genus Claviceps are the result of varying mechanisms driving genome evolution and host range expansion.</title>
        <authorList>
            <person name="Wyka S.A."/>
            <person name="Mondo S.J."/>
            <person name="Liu M."/>
            <person name="Dettman J."/>
            <person name="Nalam V."/>
            <person name="Broders K.D."/>
        </authorList>
    </citation>
    <scope>NUCLEOTIDE SEQUENCE</scope>
    <source>
        <strain evidence="1">CCC 489</strain>
    </source>
</reference>
<dbReference type="AlphaFoldDB" id="A0A8K0J5L3"/>
<organism evidence="1 2">
    <name type="scientific">Claviceps africana</name>
    <dbReference type="NCBI Taxonomy" id="83212"/>
    <lineage>
        <taxon>Eukaryota</taxon>
        <taxon>Fungi</taxon>
        <taxon>Dikarya</taxon>
        <taxon>Ascomycota</taxon>
        <taxon>Pezizomycotina</taxon>
        <taxon>Sordariomycetes</taxon>
        <taxon>Hypocreomycetidae</taxon>
        <taxon>Hypocreales</taxon>
        <taxon>Clavicipitaceae</taxon>
        <taxon>Claviceps</taxon>
    </lineage>
</organism>
<sequence length="361" mass="38990">MDAAPIAGISELQTHLQKVADDPSLPFEVKLLDDVELQLTEDNIPPLLPTFLPLLSGILKATTQDPAPLLSLTIKLLSPLSFTQTLAIADPPSLLMALSSPLSGANLLALAIVEKAAVSPSDVSILSTFPEVVEAMVKCWIATEDVGVGERAARVLGALLATDCEIVDNGIDEPSPRVSLNGNQVVKRRMAGHGRLWKFIFSNRSNLSLIQQHCSFDTTEEAPGRTIREVTISQGRLLRLLPRLCTMNIAVLARSFSSDLFVLPAADGGELGQGLLQWTALGMVDKADALMHLNLVDFFETLVSVMRVSGRSLTVDTFMGKLVKAAIQSDYQLETALKTLPDRTVEEEAEPLRTYITGLLA</sequence>
<gene>
    <name evidence="1" type="ORF">E4U42_004840</name>
</gene>
<dbReference type="EMBL" id="SRPY01000437">
    <property type="protein sequence ID" value="KAG5923774.1"/>
    <property type="molecule type" value="Genomic_DNA"/>
</dbReference>
<dbReference type="Gene3D" id="1.25.10.50">
    <property type="match status" value="1"/>
</dbReference>
<proteinExistence type="predicted"/>
<dbReference type="Proteomes" id="UP000811619">
    <property type="component" value="Unassembled WGS sequence"/>
</dbReference>
<evidence type="ECO:0000313" key="1">
    <source>
        <dbReference type="EMBL" id="KAG5923774.1"/>
    </source>
</evidence>
<protein>
    <recommendedName>
        <fullName evidence="3">DNA mismatch repair protein HSM3 N-terminal domain-containing protein</fullName>
    </recommendedName>
</protein>
<dbReference type="OrthoDB" id="4538483at2759"/>
<accession>A0A8K0J5L3</accession>
<evidence type="ECO:0008006" key="3">
    <source>
        <dbReference type="Google" id="ProtNLM"/>
    </source>
</evidence>
<comment type="caution">
    <text evidence="1">The sequence shown here is derived from an EMBL/GenBank/DDBJ whole genome shotgun (WGS) entry which is preliminary data.</text>
</comment>
<name>A0A8K0J5L3_9HYPO</name>